<dbReference type="EMBL" id="JAUEPS010000001">
    <property type="protein sequence ID" value="KAK0469456.1"/>
    <property type="molecule type" value="Genomic_DNA"/>
</dbReference>
<gene>
    <name evidence="2" type="ORF">EV420DRAFT_1258580</name>
</gene>
<sequence>MKASLKRKSRNDHEDDDCVDDEGDDNIEDVVHVPFEWPHKELQTHTQVLLPESKKLVPIPWGGSLPRRDRSSMYQRYCRLMLIFFKPWKHGKDLRVSGLSWSEVFSLFCEEHPWWNDQMDNMQMLHECRDSRNDHFEERRR</sequence>
<accession>A0AA39NPJ9</accession>
<reference evidence="2" key="1">
    <citation type="submission" date="2023-06" db="EMBL/GenBank/DDBJ databases">
        <authorList>
            <consortium name="Lawrence Berkeley National Laboratory"/>
            <person name="Ahrendt S."/>
            <person name="Sahu N."/>
            <person name="Indic B."/>
            <person name="Wong-Bajracharya J."/>
            <person name="Merenyi Z."/>
            <person name="Ke H.-M."/>
            <person name="Monk M."/>
            <person name="Kocsube S."/>
            <person name="Drula E."/>
            <person name="Lipzen A."/>
            <person name="Balint B."/>
            <person name="Henrissat B."/>
            <person name="Andreopoulos B."/>
            <person name="Martin F.M."/>
            <person name="Harder C.B."/>
            <person name="Rigling D."/>
            <person name="Ford K.L."/>
            <person name="Foster G.D."/>
            <person name="Pangilinan J."/>
            <person name="Papanicolaou A."/>
            <person name="Barry K."/>
            <person name="LaButti K."/>
            <person name="Viragh M."/>
            <person name="Koriabine M."/>
            <person name="Yan M."/>
            <person name="Riley R."/>
            <person name="Champramary S."/>
            <person name="Plett K.L."/>
            <person name="Tsai I.J."/>
            <person name="Slot J."/>
            <person name="Sipos G."/>
            <person name="Plett J."/>
            <person name="Nagy L.G."/>
            <person name="Grigoriev I.V."/>
        </authorList>
    </citation>
    <scope>NUCLEOTIDE SEQUENCE</scope>
    <source>
        <strain evidence="2">CCBAS 213</strain>
    </source>
</reference>
<name>A0AA39NPJ9_ARMTA</name>
<feature type="compositionally biased region" description="Basic residues" evidence="1">
    <location>
        <begin position="1"/>
        <end position="10"/>
    </location>
</feature>
<keyword evidence="3" id="KW-1185">Reference proteome</keyword>
<protein>
    <submittedName>
        <fullName evidence="2">Uncharacterized protein</fullName>
    </submittedName>
</protein>
<comment type="caution">
    <text evidence="2">The sequence shown here is derived from an EMBL/GenBank/DDBJ whole genome shotgun (WGS) entry which is preliminary data.</text>
</comment>
<dbReference type="GeneID" id="85350447"/>
<feature type="compositionally biased region" description="Acidic residues" evidence="1">
    <location>
        <begin position="14"/>
        <end position="25"/>
    </location>
</feature>
<feature type="region of interest" description="Disordered" evidence="1">
    <location>
        <begin position="1"/>
        <end position="25"/>
    </location>
</feature>
<evidence type="ECO:0000313" key="2">
    <source>
        <dbReference type="EMBL" id="KAK0469456.1"/>
    </source>
</evidence>
<dbReference type="Proteomes" id="UP001175211">
    <property type="component" value="Unassembled WGS sequence"/>
</dbReference>
<proteinExistence type="predicted"/>
<feature type="non-terminal residue" evidence="2">
    <location>
        <position position="141"/>
    </location>
</feature>
<evidence type="ECO:0000256" key="1">
    <source>
        <dbReference type="SAM" id="MobiDB-lite"/>
    </source>
</evidence>
<dbReference type="RefSeq" id="XP_060339249.1">
    <property type="nucleotide sequence ID" value="XM_060466899.1"/>
</dbReference>
<dbReference type="AlphaFoldDB" id="A0AA39NPJ9"/>
<organism evidence="2 3">
    <name type="scientific">Armillaria tabescens</name>
    <name type="common">Ringless honey mushroom</name>
    <name type="synonym">Agaricus tabescens</name>
    <dbReference type="NCBI Taxonomy" id="1929756"/>
    <lineage>
        <taxon>Eukaryota</taxon>
        <taxon>Fungi</taxon>
        <taxon>Dikarya</taxon>
        <taxon>Basidiomycota</taxon>
        <taxon>Agaricomycotina</taxon>
        <taxon>Agaricomycetes</taxon>
        <taxon>Agaricomycetidae</taxon>
        <taxon>Agaricales</taxon>
        <taxon>Marasmiineae</taxon>
        <taxon>Physalacriaceae</taxon>
        <taxon>Desarmillaria</taxon>
    </lineage>
</organism>
<evidence type="ECO:0000313" key="3">
    <source>
        <dbReference type="Proteomes" id="UP001175211"/>
    </source>
</evidence>